<dbReference type="EMBL" id="NJHN03000032">
    <property type="protein sequence ID" value="KAH9423273.1"/>
    <property type="molecule type" value="Genomic_DNA"/>
</dbReference>
<name>A0ABQ8JLH8_DERPT</name>
<keyword evidence="1" id="KW-1133">Transmembrane helix</keyword>
<feature type="transmembrane region" description="Helical" evidence="1">
    <location>
        <begin position="23"/>
        <end position="43"/>
    </location>
</feature>
<dbReference type="Proteomes" id="UP000887458">
    <property type="component" value="Unassembled WGS sequence"/>
</dbReference>
<evidence type="ECO:0000313" key="3">
    <source>
        <dbReference type="Proteomes" id="UP000887458"/>
    </source>
</evidence>
<evidence type="ECO:0000313" key="2">
    <source>
        <dbReference type="EMBL" id="KAH9423273.1"/>
    </source>
</evidence>
<reference evidence="2 3" key="2">
    <citation type="journal article" date="2022" name="Mol. Biol. Evol.">
        <title>Comparative Genomics Reveals Insights into the Divergent Evolution of Astigmatic Mites and Household Pest Adaptations.</title>
        <authorList>
            <person name="Xiong Q."/>
            <person name="Wan A.T."/>
            <person name="Liu X."/>
            <person name="Fung C.S."/>
            <person name="Xiao X."/>
            <person name="Malainual N."/>
            <person name="Hou J."/>
            <person name="Wang L."/>
            <person name="Wang M."/>
            <person name="Yang K.Y."/>
            <person name="Cui Y."/>
            <person name="Leung E.L."/>
            <person name="Nong W."/>
            <person name="Shin S.K."/>
            <person name="Au S.W."/>
            <person name="Jeong K.Y."/>
            <person name="Chew F.T."/>
            <person name="Hui J.H."/>
            <person name="Leung T.F."/>
            <person name="Tungtrongchitr A."/>
            <person name="Zhong N."/>
            <person name="Liu Z."/>
            <person name="Tsui S.K."/>
        </authorList>
    </citation>
    <scope>NUCLEOTIDE SEQUENCE [LARGE SCALE GENOMIC DNA]</scope>
    <source>
        <strain evidence="2">Derp</strain>
    </source>
</reference>
<reference evidence="2 3" key="1">
    <citation type="journal article" date="2018" name="J. Allergy Clin. Immunol.">
        <title>High-quality assembly of Dermatophagoides pteronyssinus genome and transcriptome reveals a wide range of novel allergens.</title>
        <authorList>
            <person name="Liu X.Y."/>
            <person name="Yang K.Y."/>
            <person name="Wang M.Q."/>
            <person name="Kwok J.S."/>
            <person name="Zeng X."/>
            <person name="Yang Z."/>
            <person name="Xiao X.J."/>
            <person name="Lau C.P."/>
            <person name="Li Y."/>
            <person name="Huang Z.M."/>
            <person name="Ba J.G."/>
            <person name="Yim A.K."/>
            <person name="Ouyang C.Y."/>
            <person name="Ngai S.M."/>
            <person name="Chan T.F."/>
            <person name="Leung E.L."/>
            <person name="Liu L."/>
            <person name="Liu Z.G."/>
            <person name="Tsui S.K."/>
        </authorList>
    </citation>
    <scope>NUCLEOTIDE SEQUENCE [LARGE SCALE GENOMIC DNA]</scope>
    <source>
        <strain evidence="2">Derp</strain>
    </source>
</reference>
<gene>
    <name evidence="2" type="ORF">DERP_003551</name>
</gene>
<protein>
    <submittedName>
        <fullName evidence="2">Uncharacterized protein</fullName>
    </submittedName>
</protein>
<comment type="caution">
    <text evidence="2">The sequence shown here is derived from an EMBL/GenBank/DDBJ whole genome shotgun (WGS) entry which is preliminary data.</text>
</comment>
<evidence type="ECO:0000256" key="1">
    <source>
        <dbReference type="SAM" id="Phobius"/>
    </source>
</evidence>
<sequence length="73" mass="8584">MVTCLTRLLLMEVYTSTQTQTNYWSASLSFSQLLMFLFCYFVINNSDVVDKNADDVSYFSIIQNPLLQKYRSY</sequence>
<keyword evidence="1" id="KW-0812">Transmembrane</keyword>
<keyword evidence="1" id="KW-0472">Membrane</keyword>
<proteinExistence type="predicted"/>
<organism evidence="2 3">
    <name type="scientific">Dermatophagoides pteronyssinus</name>
    <name type="common">European house dust mite</name>
    <dbReference type="NCBI Taxonomy" id="6956"/>
    <lineage>
        <taxon>Eukaryota</taxon>
        <taxon>Metazoa</taxon>
        <taxon>Ecdysozoa</taxon>
        <taxon>Arthropoda</taxon>
        <taxon>Chelicerata</taxon>
        <taxon>Arachnida</taxon>
        <taxon>Acari</taxon>
        <taxon>Acariformes</taxon>
        <taxon>Sarcoptiformes</taxon>
        <taxon>Astigmata</taxon>
        <taxon>Psoroptidia</taxon>
        <taxon>Analgoidea</taxon>
        <taxon>Pyroglyphidae</taxon>
        <taxon>Dermatophagoidinae</taxon>
        <taxon>Dermatophagoides</taxon>
    </lineage>
</organism>
<accession>A0ABQ8JLH8</accession>
<keyword evidence="3" id="KW-1185">Reference proteome</keyword>